<accession>A0A182NW97</accession>
<evidence type="ECO:0000313" key="2">
    <source>
        <dbReference type="Proteomes" id="UP000075884"/>
    </source>
</evidence>
<dbReference type="VEuPathDB" id="VectorBase:ADIR014177"/>
<sequence length="74" mass="8398">MLSVNNIASKRSNQLNLSLYIKYSSDLSDRLSSSSLNARQWNIFQPFLALVSVGSKPWTIKQCIMKKQPFCAVM</sequence>
<keyword evidence="2" id="KW-1185">Reference proteome</keyword>
<dbReference type="AlphaFoldDB" id="A0A182NW97"/>
<dbReference type="EnsemblMetazoa" id="ADIR014177-RA">
    <property type="protein sequence ID" value="ADIR014177-PA"/>
    <property type="gene ID" value="ADIR014177"/>
</dbReference>
<reference evidence="1" key="2">
    <citation type="submission" date="2020-05" db="UniProtKB">
        <authorList>
            <consortium name="EnsemblMetazoa"/>
        </authorList>
    </citation>
    <scope>IDENTIFICATION</scope>
    <source>
        <strain evidence="1">WRAIR2</strain>
    </source>
</reference>
<evidence type="ECO:0000313" key="1">
    <source>
        <dbReference type="EnsemblMetazoa" id="ADIR014177-PA"/>
    </source>
</evidence>
<name>A0A182NW97_9DIPT</name>
<proteinExistence type="predicted"/>
<dbReference type="Proteomes" id="UP000075884">
    <property type="component" value="Unassembled WGS sequence"/>
</dbReference>
<organism evidence="1 2">
    <name type="scientific">Anopheles dirus</name>
    <dbReference type="NCBI Taxonomy" id="7168"/>
    <lineage>
        <taxon>Eukaryota</taxon>
        <taxon>Metazoa</taxon>
        <taxon>Ecdysozoa</taxon>
        <taxon>Arthropoda</taxon>
        <taxon>Hexapoda</taxon>
        <taxon>Insecta</taxon>
        <taxon>Pterygota</taxon>
        <taxon>Neoptera</taxon>
        <taxon>Endopterygota</taxon>
        <taxon>Diptera</taxon>
        <taxon>Nematocera</taxon>
        <taxon>Culicoidea</taxon>
        <taxon>Culicidae</taxon>
        <taxon>Anophelinae</taxon>
        <taxon>Anopheles</taxon>
    </lineage>
</organism>
<reference evidence="2" key="1">
    <citation type="submission" date="2013-03" db="EMBL/GenBank/DDBJ databases">
        <title>The Genome Sequence of Anopheles dirus WRAIR2.</title>
        <authorList>
            <consortium name="The Broad Institute Genomics Platform"/>
            <person name="Neafsey D.E."/>
            <person name="Walton C."/>
            <person name="Walker B."/>
            <person name="Young S.K."/>
            <person name="Zeng Q."/>
            <person name="Gargeya S."/>
            <person name="Fitzgerald M."/>
            <person name="Haas B."/>
            <person name="Abouelleil A."/>
            <person name="Allen A.W."/>
            <person name="Alvarado L."/>
            <person name="Arachchi H.M."/>
            <person name="Berlin A.M."/>
            <person name="Chapman S.B."/>
            <person name="Gainer-Dewar J."/>
            <person name="Goldberg J."/>
            <person name="Griggs A."/>
            <person name="Gujja S."/>
            <person name="Hansen M."/>
            <person name="Howarth C."/>
            <person name="Imamovic A."/>
            <person name="Ireland A."/>
            <person name="Larimer J."/>
            <person name="McCowan C."/>
            <person name="Murphy C."/>
            <person name="Pearson M."/>
            <person name="Poon T.W."/>
            <person name="Priest M."/>
            <person name="Roberts A."/>
            <person name="Saif S."/>
            <person name="Shea T."/>
            <person name="Sisk P."/>
            <person name="Sykes S."/>
            <person name="Wortman J."/>
            <person name="Nusbaum C."/>
            <person name="Birren B."/>
        </authorList>
    </citation>
    <scope>NUCLEOTIDE SEQUENCE [LARGE SCALE GENOMIC DNA]</scope>
    <source>
        <strain evidence="2">WRAIR2</strain>
    </source>
</reference>
<protein>
    <submittedName>
        <fullName evidence="1">Uncharacterized protein</fullName>
    </submittedName>
</protein>